<feature type="domain" description="HTH luxR-type" evidence="4">
    <location>
        <begin position="168"/>
        <end position="233"/>
    </location>
</feature>
<dbReference type="PANTHER" id="PTHR43214">
    <property type="entry name" value="TWO-COMPONENT RESPONSE REGULATOR"/>
    <property type="match status" value="1"/>
</dbReference>
<evidence type="ECO:0000256" key="1">
    <source>
        <dbReference type="ARBA" id="ARBA00023015"/>
    </source>
</evidence>
<evidence type="ECO:0000313" key="6">
    <source>
        <dbReference type="Proteomes" id="UP000199341"/>
    </source>
</evidence>
<dbReference type="Proteomes" id="UP000199341">
    <property type="component" value="Unassembled WGS sequence"/>
</dbReference>
<dbReference type="GO" id="GO:0006355">
    <property type="term" value="P:regulation of DNA-templated transcription"/>
    <property type="evidence" value="ECO:0007669"/>
    <property type="project" value="InterPro"/>
</dbReference>
<dbReference type="Gene3D" id="3.40.50.2300">
    <property type="match status" value="1"/>
</dbReference>
<keyword evidence="6" id="KW-1185">Reference proteome</keyword>
<proteinExistence type="predicted"/>
<dbReference type="InterPro" id="IPR000792">
    <property type="entry name" value="Tscrpt_reg_LuxR_C"/>
</dbReference>
<protein>
    <submittedName>
        <fullName evidence="5">Transcriptional regulator, LuxR family</fullName>
    </submittedName>
</protein>
<dbReference type="Pfam" id="PF00196">
    <property type="entry name" value="GerE"/>
    <property type="match status" value="1"/>
</dbReference>
<dbReference type="RefSeq" id="WP_176930759.1">
    <property type="nucleotide sequence ID" value="NZ_FNIE01000027.1"/>
</dbReference>
<evidence type="ECO:0000256" key="3">
    <source>
        <dbReference type="ARBA" id="ARBA00023163"/>
    </source>
</evidence>
<dbReference type="InterPro" id="IPR039420">
    <property type="entry name" value="WalR-like"/>
</dbReference>
<reference evidence="5 6" key="1">
    <citation type="submission" date="2016-10" db="EMBL/GenBank/DDBJ databases">
        <authorList>
            <person name="de Groot N.N."/>
        </authorList>
    </citation>
    <scope>NUCLEOTIDE SEQUENCE [LARGE SCALE GENOMIC DNA]</scope>
    <source>
        <strain evidence="5 6">CGMCC 4.2022</strain>
    </source>
</reference>
<dbReference type="GO" id="GO:0003677">
    <property type="term" value="F:DNA binding"/>
    <property type="evidence" value="ECO:0007669"/>
    <property type="project" value="UniProtKB-KW"/>
</dbReference>
<dbReference type="PRINTS" id="PR00038">
    <property type="entry name" value="HTHLUXR"/>
</dbReference>
<dbReference type="STRING" id="310781.SAMN05216259_12738"/>
<keyword evidence="1" id="KW-0805">Transcription regulation</keyword>
<dbReference type="SUPFAM" id="SSF46894">
    <property type="entry name" value="C-terminal effector domain of the bipartite response regulators"/>
    <property type="match status" value="1"/>
</dbReference>
<dbReference type="InterPro" id="IPR011006">
    <property type="entry name" value="CheY-like_superfamily"/>
</dbReference>
<dbReference type="AlphaFoldDB" id="A0A1H0SFG1"/>
<dbReference type="InterPro" id="IPR016032">
    <property type="entry name" value="Sig_transdc_resp-reg_C-effctor"/>
</dbReference>
<dbReference type="SMART" id="SM00421">
    <property type="entry name" value="HTH_LUXR"/>
    <property type="match status" value="1"/>
</dbReference>
<dbReference type="PROSITE" id="PS50043">
    <property type="entry name" value="HTH_LUXR_2"/>
    <property type="match status" value="1"/>
</dbReference>
<keyword evidence="3" id="KW-0804">Transcription</keyword>
<evidence type="ECO:0000259" key="4">
    <source>
        <dbReference type="PROSITE" id="PS50043"/>
    </source>
</evidence>
<keyword evidence="2" id="KW-0238">DNA-binding</keyword>
<gene>
    <name evidence="5" type="ORF">SAMN05216259_12738</name>
</gene>
<organism evidence="5 6">
    <name type="scientific">Actinacidiphila guanduensis</name>
    <dbReference type="NCBI Taxonomy" id="310781"/>
    <lineage>
        <taxon>Bacteria</taxon>
        <taxon>Bacillati</taxon>
        <taxon>Actinomycetota</taxon>
        <taxon>Actinomycetes</taxon>
        <taxon>Kitasatosporales</taxon>
        <taxon>Streptomycetaceae</taxon>
        <taxon>Actinacidiphila</taxon>
    </lineage>
</organism>
<dbReference type="SUPFAM" id="SSF52172">
    <property type="entry name" value="CheY-like"/>
    <property type="match status" value="1"/>
</dbReference>
<sequence length="235" mass="25937">MNQKSLNVDFEDRSRMIRAVPCPLEDPRRTGARARVAISSDDALVNAGVAAILGSAAGYVVVPADAGSLDVLVVDVTASKLLEKLHKLALRHRGVRFVVLTDAPCDVDLFTAVDYGMAAVVPRDRIDVGRLREALAAVVRGGAYLASEQQERLHEQIRYVQREVLQPRGLTAHGLDSREVDVLRLLARGLALREIGEQLSYSERTIKNILHDMMTRLRFRNRVHAVAYAIRAGLI</sequence>
<name>A0A1H0SFG1_9ACTN</name>
<accession>A0A1H0SFG1</accession>
<dbReference type="PANTHER" id="PTHR43214:SF24">
    <property type="entry name" value="TRANSCRIPTIONAL REGULATORY PROTEIN NARL-RELATED"/>
    <property type="match status" value="1"/>
</dbReference>
<evidence type="ECO:0000256" key="2">
    <source>
        <dbReference type="ARBA" id="ARBA00023125"/>
    </source>
</evidence>
<evidence type="ECO:0000313" key="5">
    <source>
        <dbReference type="EMBL" id="SDP39906.1"/>
    </source>
</evidence>
<dbReference type="EMBL" id="FNIE01000027">
    <property type="protein sequence ID" value="SDP39906.1"/>
    <property type="molecule type" value="Genomic_DNA"/>
</dbReference>